<feature type="chain" id="PRO_5034705073" evidence="1">
    <location>
        <begin position="22"/>
        <end position="225"/>
    </location>
</feature>
<protein>
    <submittedName>
        <fullName evidence="2">Uncharacterized protein</fullName>
    </submittedName>
</protein>
<name>A0A8H6CFI2_9LECA</name>
<accession>A0A8H6CFI2</accession>
<reference evidence="2 3" key="1">
    <citation type="journal article" date="2020" name="Genomics">
        <title>Complete, high-quality genomes from long-read metagenomic sequencing of two wolf lichen thalli reveals enigmatic genome architecture.</title>
        <authorList>
            <person name="McKenzie S.K."/>
            <person name="Walston R.F."/>
            <person name="Allen J.L."/>
        </authorList>
    </citation>
    <scope>NUCLEOTIDE SEQUENCE [LARGE SCALE GENOMIC DNA]</scope>
    <source>
        <strain evidence="2">WasteWater1</strain>
    </source>
</reference>
<organism evidence="2 3">
    <name type="scientific">Letharia lupina</name>
    <dbReference type="NCBI Taxonomy" id="560253"/>
    <lineage>
        <taxon>Eukaryota</taxon>
        <taxon>Fungi</taxon>
        <taxon>Dikarya</taxon>
        <taxon>Ascomycota</taxon>
        <taxon>Pezizomycotina</taxon>
        <taxon>Lecanoromycetes</taxon>
        <taxon>OSLEUM clade</taxon>
        <taxon>Lecanoromycetidae</taxon>
        <taxon>Lecanorales</taxon>
        <taxon>Lecanorineae</taxon>
        <taxon>Parmeliaceae</taxon>
        <taxon>Letharia</taxon>
    </lineage>
</organism>
<dbReference type="AlphaFoldDB" id="A0A8H6CFI2"/>
<evidence type="ECO:0000256" key="1">
    <source>
        <dbReference type="SAM" id="SignalP"/>
    </source>
</evidence>
<keyword evidence="1" id="KW-0732">Signal</keyword>
<proteinExistence type="predicted"/>
<comment type="caution">
    <text evidence="2">The sequence shown here is derived from an EMBL/GenBank/DDBJ whole genome shotgun (WGS) entry which is preliminary data.</text>
</comment>
<evidence type="ECO:0000313" key="2">
    <source>
        <dbReference type="EMBL" id="KAF6222443.1"/>
    </source>
</evidence>
<keyword evidence="3" id="KW-1185">Reference proteome</keyword>
<dbReference type="Proteomes" id="UP000593566">
    <property type="component" value="Unassembled WGS sequence"/>
</dbReference>
<evidence type="ECO:0000313" key="3">
    <source>
        <dbReference type="Proteomes" id="UP000593566"/>
    </source>
</evidence>
<gene>
    <name evidence="2" type="ORF">HO133_001529</name>
</gene>
<feature type="signal peptide" evidence="1">
    <location>
        <begin position="1"/>
        <end position="21"/>
    </location>
</feature>
<dbReference type="EMBL" id="JACCJB010000012">
    <property type="protein sequence ID" value="KAF6222443.1"/>
    <property type="molecule type" value="Genomic_DNA"/>
</dbReference>
<dbReference type="RefSeq" id="XP_037151878.1">
    <property type="nucleotide sequence ID" value="XM_037292459.1"/>
</dbReference>
<dbReference type="GeneID" id="59329945"/>
<sequence>MHSSILTILAAGSLYLTSSSAAPTTSPPPGIGATVNQLDSNGMLHWTPAANGGRTTTIAAGLISHAHQQLAAGSSRKLKARDGPSADVGGWTNLGQIQDYAASYACEQSGVYGVSTTIATHVTDACTALLATVPGAPIAETAWQVYQSAAGPGADGGSVGTVFRYFTNTASAPALTQTICTTAFTDLTSTFCQGKGDHGADTQGGEVKIGTGNDYLMVGFDPNGA</sequence>